<dbReference type="RefSeq" id="WP_010420304.1">
    <property type="nucleotide sequence ID" value="NZ_MCRM02000015.1"/>
</dbReference>
<comment type="caution">
    <text evidence="1">The sequence shown here is derived from an EMBL/GenBank/DDBJ whole genome shotgun (WGS) entry which is preliminary data.</text>
</comment>
<sequence>MAKAKIFHSVKRQNSSATSVANCALVDARLSFKSLGILCLALSHPYKDRLNSDYFAKRNRESKAEVIKSLRELEFYGYSELKREGDGFGKFTSHWSFYKKSRKPKVKGKVLNFEKKKKELNLFLPLKMEPKPVALNQERPVNWLSKFEIIYFNNHHGVLKNPGLELDSIYWIFDKTKGNWNEVESKLELLEELHLNGGELWRNTEITPSNLRNLWDSLENLSLRENPELTQF</sequence>
<name>A0ABX4YGB8_9LEPT</name>
<evidence type="ECO:0008006" key="3">
    <source>
        <dbReference type="Google" id="ProtNLM"/>
    </source>
</evidence>
<keyword evidence="2" id="KW-1185">Reference proteome</keyword>
<gene>
    <name evidence="1" type="ORF">BES34_014045</name>
</gene>
<dbReference type="EMBL" id="MCRM02000015">
    <property type="protein sequence ID" value="PNV74303.1"/>
    <property type="molecule type" value="Genomic_DNA"/>
</dbReference>
<protein>
    <recommendedName>
        <fullName evidence="3">Helix-turn-helix domain-containing protein</fullName>
    </recommendedName>
</protein>
<proteinExistence type="predicted"/>
<accession>A0ABX4YGB8</accession>
<organism evidence="1 2">
    <name type="scientific">Leptospira inadai serovar Lyme</name>
    <dbReference type="NCBI Taxonomy" id="293084"/>
    <lineage>
        <taxon>Bacteria</taxon>
        <taxon>Pseudomonadati</taxon>
        <taxon>Spirochaetota</taxon>
        <taxon>Spirochaetia</taxon>
        <taxon>Leptospirales</taxon>
        <taxon>Leptospiraceae</taxon>
        <taxon>Leptospira</taxon>
    </lineage>
</organism>
<evidence type="ECO:0000313" key="1">
    <source>
        <dbReference type="EMBL" id="PNV74303.1"/>
    </source>
</evidence>
<evidence type="ECO:0000313" key="2">
    <source>
        <dbReference type="Proteomes" id="UP000094669"/>
    </source>
</evidence>
<dbReference type="Proteomes" id="UP000094669">
    <property type="component" value="Unassembled WGS sequence"/>
</dbReference>
<reference evidence="1" key="1">
    <citation type="submission" date="2018-01" db="EMBL/GenBank/DDBJ databases">
        <title>Genomic characterization of Leptospira inadai serogroup Lyme isolated from captured rat in Brazil and comparative analysis with human reference strain.</title>
        <authorList>
            <person name="Moreno L.Z."/>
            <person name="Loureiro A.P."/>
            <person name="Miraglia F."/>
            <person name="Kremer F.S."/>
            <person name="Eslabao M.R."/>
            <person name="Dellagostin O.A."/>
            <person name="Lilenbaum W."/>
            <person name="Moreno A.M."/>
        </authorList>
    </citation>
    <scope>NUCLEOTIDE SEQUENCE [LARGE SCALE GENOMIC DNA]</scope>
    <source>
        <strain evidence="1">M34/99</strain>
    </source>
</reference>